<sequence length="498" mass="54477">MPQGPMTFRPLDENNRDAPPPYEANATTTSPPISPIAPHQQYPVLSAATHHDGTTSLPSPPPISYYPPMTTISNAIPTVAAVASTAQYPQYPTMTMAVPDTSSEVPYPIASSDNFFPSPLVTLTVSNFYRPQLYPTIPLQDSTTNDGTYPISLSSTPSSLSVQYEPSAPSPHNPQWSLYSSTISTPATAASSLFQDDKRAMQNYYNELDSRVESTSITQHPYLSQASSQQQQQQQSPTYPSFPAMTPIPKLVTTFRCKKCGTILESETAVCKRIHTVPVNFSERKVQHATGRDLRERTIYDSDLFRMSSHNSMGEGRRRWSTAHENSHNDSYDAGNASADAMNSNGGDAMLHSSSSPQRSRATSYCYAPFSSTGPGPPELGLLAPPTITTTTTVTDNTQYETSNGQIRRSMSVQNPMTTLRKLWRDAKNEFNYQSSTSRSSWQQQYEIVAPSPLPSSSSFSPSTTTTTTTIATTPTTSTTLNVAPYQAESIYPPPQQP</sequence>
<feature type="region of interest" description="Disordered" evidence="1">
    <location>
        <begin position="310"/>
        <end position="357"/>
    </location>
</feature>
<evidence type="ECO:0000313" key="3">
    <source>
        <dbReference type="Proteomes" id="UP000193648"/>
    </source>
</evidence>
<feature type="compositionally biased region" description="Low complexity" evidence="1">
    <location>
        <begin position="152"/>
        <end position="161"/>
    </location>
</feature>
<evidence type="ECO:0000256" key="1">
    <source>
        <dbReference type="SAM" id="MobiDB-lite"/>
    </source>
</evidence>
<dbReference type="EMBL" id="MCFF01000030">
    <property type="protein sequence ID" value="ORZ10645.1"/>
    <property type="molecule type" value="Genomic_DNA"/>
</dbReference>
<dbReference type="Proteomes" id="UP000193648">
    <property type="component" value="Unassembled WGS sequence"/>
</dbReference>
<gene>
    <name evidence="2" type="ORF">BCR41DRAFT_357547</name>
</gene>
<keyword evidence="3" id="KW-1185">Reference proteome</keyword>
<feature type="region of interest" description="Disordered" evidence="1">
    <location>
        <begin position="1"/>
        <end position="38"/>
    </location>
</feature>
<dbReference type="OrthoDB" id="2449560at2759"/>
<feature type="compositionally biased region" description="Low complexity" evidence="1">
    <location>
        <begin position="224"/>
        <end position="236"/>
    </location>
</feature>
<feature type="region of interest" description="Disordered" evidence="1">
    <location>
        <begin position="222"/>
        <end position="244"/>
    </location>
</feature>
<evidence type="ECO:0000313" key="2">
    <source>
        <dbReference type="EMBL" id="ORZ10645.1"/>
    </source>
</evidence>
<feature type="region of interest" description="Disordered" evidence="1">
    <location>
        <begin position="139"/>
        <end position="175"/>
    </location>
</feature>
<dbReference type="RefSeq" id="XP_021879366.1">
    <property type="nucleotide sequence ID" value="XM_022024921.1"/>
</dbReference>
<dbReference type="GeneID" id="33566765"/>
<name>A0A1Y2GH24_9FUNG</name>
<dbReference type="InParanoid" id="A0A1Y2GH24"/>
<dbReference type="AlphaFoldDB" id="A0A1Y2GH24"/>
<reference evidence="2 3" key="1">
    <citation type="submission" date="2016-07" db="EMBL/GenBank/DDBJ databases">
        <title>Pervasive Adenine N6-methylation of Active Genes in Fungi.</title>
        <authorList>
            <consortium name="DOE Joint Genome Institute"/>
            <person name="Mondo S.J."/>
            <person name="Dannebaum R.O."/>
            <person name="Kuo R.C."/>
            <person name="Labutti K."/>
            <person name="Haridas S."/>
            <person name="Kuo A."/>
            <person name="Salamov A."/>
            <person name="Ahrendt S.R."/>
            <person name="Lipzen A."/>
            <person name="Sullivan W."/>
            <person name="Andreopoulos W.B."/>
            <person name="Clum A."/>
            <person name="Lindquist E."/>
            <person name="Daum C."/>
            <person name="Ramamoorthy G.K."/>
            <person name="Gryganskyi A."/>
            <person name="Culley D."/>
            <person name="Magnuson J.K."/>
            <person name="James T.Y."/>
            <person name="O'Malley M.A."/>
            <person name="Stajich J.E."/>
            <person name="Spatafora J.W."/>
            <person name="Visel A."/>
            <person name="Grigoriev I.V."/>
        </authorList>
    </citation>
    <scope>NUCLEOTIDE SEQUENCE [LARGE SCALE GENOMIC DNA]</scope>
    <source>
        <strain evidence="2 3">NRRL 3116</strain>
    </source>
</reference>
<proteinExistence type="predicted"/>
<feature type="region of interest" description="Disordered" evidence="1">
    <location>
        <begin position="452"/>
        <end position="498"/>
    </location>
</feature>
<organism evidence="2 3">
    <name type="scientific">Lobosporangium transversale</name>
    <dbReference type="NCBI Taxonomy" id="64571"/>
    <lineage>
        <taxon>Eukaryota</taxon>
        <taxon>Fungi</taxon>
        <taxon>Fungi incertae sedis</taxon>
        <taxon>Mucoromycota</taxon>
        <taxon>Mortierellomycotina</taxon>
        <taxon>Mortierellomycetes</taxon>
        <taxon>Mortierellales</taxon>
        <taxon>Mortierellaceae</taxon>
        <taxon>Lobosporangium</taxon>
    </lineage>
</organism>
<comment type="caution">
    <text evidence="2">The sequence shown here is derived from an EMBL/GenBank/DDBJ whole genome shotgun (WGS) entry which is preliminary data.</text>
</comment>
<feature type="compositionally biased region" description="Low complexity" evidence="1">
    <location>
        <begin position="455"/>
        <end position="480"/>
    </location>
</feature>
<protein>
    <submittedName>
        <fullName evidence="2">Uncharacterized protein</fullName>
    </submittedName>
</protein>
<accession>A0A1Y2GH24</accession>